<name>A0ABY1PMN3_9HYPH</name>
<dbReference type="Proteomes" id="UP001157914">
    <property type="component" value="Unassembled WGS sequence"/>
</dbReference>
<accession>A0ABY1PMN3</accession>
<evidence type="ECO:0000313" key="2">
    <source>
        <dbReference type="Proteomes" id="UP001157914"/>
    </source>
</evidence>
<reference evidence="1 2" key="1">
    <citation type="submission" date="2017-05" db="EMBL/GenBank/DDBJ databases">
        <authorList>
            <person name="Varghese N."/>
            <person name="Submissions S."/>
        </authorList>
    </citation>
    <scope>NUCLEOTIDE SEQUENCE [LARGE SCALE GENOMIC DNA]</scope>
    <source>
        <strain evidence="1 2">DSM 15949</strain>
    </source>
</reference>
<evidence type="ECO:0008006" key="3">
    <source>
        <dbReference type="Google" id="ProtNLM"/>
    </source>
</evidence>
<proteinExistence type="predicted"/>
<protein>
    <recommendedName>
        <fullName evidence="3">Solute-binding protein family 3/N-terminal domain-containing protein</fullName>
    </recommendedName>
</protein>
<keyword evidence="2" id="KW-1185">Reference proteome</keyword>
<sequence length="284" mass="32227">MLFLVWGFAPVAALAAEPPPVSVRLGLLGAGEEVFDYEISVLKLALRHSSRPAELEVEVLSMPQERAFIELENGRASFNVFVSGFSADREARFGQIDVPLSRGLLGHRIFVTTEPNLKTLSTIQTLDELREWAVVGSGEGWPDTTIFEAAGFQVEKAQYENLWTMTAHSRINLFNRGIHEAYVEIGIRKPIYENLTVDPNLMVRYPFDYMFYVRQGDKELASLIEEGLLAAYESGAFMDHFYAHPMIRTVVEEANPAGRRIFDIPNPLMTDRQRAIPDTFWHRF</sequence>
<organism evidence="1 2">
    <name type="scientific">Roseibium denhamense</name>
    <dbReference type="NCBI Taxonomy" id="76305"/>
    <lineage>
        <taxon>Bacteria</taxon>
        <taxon>Pseudomonadati</taxon>
        <taxon>Pseudomonadota</taxon>
        <taxon>Alphaproteobacteria</taxon>
        <taxon>Hyphomicrobiales</taxon>
        <taxon>Stappiaceae</taxon>
        <taxon>Roseibium</taxon>
    </lineage>
</organism>
<evidence type="ECO:0000313" key="1">
    <source>
        <dbReference type="EMBL" id="SMP36856.1"/>
    </source>
</evidence>
<dbReference type="EMBL" id="FXTT01000008">
    <property type="protein sequence ID" value="SMP36856.1"/>
    <property type="molecule type" value="Genomic_DNA"/>
</dbReference>
<comment type="caution">
    <text evidence="1">The sequence shown here is derived from an EMBL/GenBank/DDBJ whole genome shotgun (WGS) entry which is preliminary data.</text>
</comment>
<gene>
    <name evidence="1" type="ORF">SAMN06265374_4342</name>
</gene>
<dbReference type="SUPFAM" id="SSF53850">
    <property type="entry name" value="Periplasmic binding protein-like II"/>
    <property type="match status" value="1"/>
</dbReference>